<feature type="transmembrane region" description="Helical" evidence="1">
    <location>
        <begin position="56"/>
        <end position="74"/>
    </location>
</feature>
<keyword evidence="1" id="KW-1133">Transmembrane helix</keyword>
<dbReference type="PANTHER" id="PTHR33741">
    <property type="entry name" value="TRANSMEMBRANE PROTEIN DDB_G0269096-RELATED"/>
    <property type="match status" value="1"/>
</dbReference>
<dbReference type="Pfam" id="PF04982">
    <property type="entry name" value="TM_HPP"/>
    <property type="match status" value="1"/>
</dbReference>
<dbReference type="Proteomes" id="UP001154312">
    <property type="component" value="Unassembled WGS sequence"/>
</dbReference>
<feature type="transmembrane region" description="Helical" evidence="1">
    <location>
        <begin position="81"/>
        <end position="101"/>
    </location>
</feature>
<dbReference type="InterPro" id="IPR058581">
    <property type="entry name" value="TM_HPP"/>
</dbReference>
<sequence length="202" mass="22019">MSGKTANLEEKSSIIVNQEEKSVNIITKTIRLYFAKMRCNERCYHLHAAHVNWKELALSSLGCILSTGFITLLSTHHGVPLMIPSFGASVIVLYTACHFPMAQPRNVVGGHVISAFSGVSVYQLFGNDWWAITLAVVLAMTLMTLTGTLHPPGGATAFVAVYGGQNFSFILAPVLIGSSILILIALLINNISPARKYPQYWL</sequence>
<feature type="domain" description="HPP transmembrane region" evidence="2">
    <location>
        <begin position="50"/>
        <end position="198"/>
    </location>
</feature>
<accession>A0A9X4H3K2</accession>
<keyword evidence="4" id="KW-1185">Reference proteome</keyword>
<protein>
    <submittedName>
        <fullName evidence="3">HPP family protein</fullName>
    </submittedName>
</protein>
<evidence type="ECO:0000259" key="2">
    <source>
        <dbReference type="Pfam" id="PF04982"/>
    </source>
</evidence>
<keyword evidence="1" id="KW-0472">Membrane</keyword>
<feature type="transmembrane region" description="Helical" evidence="1">
    <location>
        <begin position="169"/>
        <end position="188"/>
    </location>
</feature>
<feature type="transmembrane region" description="Helical" evidence="1">
    <location>
        <begin position="107"/>
        <end position="125"/>
    </location>
</feature>
<evidence type="ECO:0000313" key="3">
    <source>
        <dbReference type="EMBL" id="MDF9409711.1"/>
    </source>
</evidence>
<reference evidence="3" key="1">
    <citation type="submission" date="2022-02" db="EMBL/GenBank/DDBJ databases">
        <authorList>
            <person name="Leng L."/>
        </authorList>
    </citation>
    <scope>NUCLEOTIDE SEQUENCE</scope>
    <source>
        <strain evidence="3">JI</strain>
    </source>
</reference>
<dbReference type="EMBL" id="JAKOAV010000039">
    <property type="protein sequence ID" value="MDF9409711.1"/>
    <property type="molecule type" value="Genomic_DNA"/>
</dbReference>
<evidence type="ECO:0000256" key="1">
    <source>
        <dbReference type="SAM" id="Phobius"/>
    </source>
</evidence>
<name>A0A9X4H3K2_9FIRM</name>
<dbReference type="AlphaFoldDB" id="A0A9X4H3K2"/>
<keyword evidence="1" id="KW-0812">Transmembrane</keyword>
<dbReference type="RefSeq" id="WP_277445218.1">
    <property type="nucleotide sequence ID" value="NZ_JAKOAV010000039.1"/>
</dbReference>
<proteinExistence type="predicted"/>
<dbReference type="InterPro" id="IPR007065">
    <property type="entry name" value="HPP"/>
</dbReference>
<dbReference type="PANTHER" id="PTHR33741:SF5">
    <property type="entry name" value="TRANSMEMBRANE PROTEIN DDB_G0269096-RELATED"/>
    <property type="match status" value="1"/>
</dbReference>
<feature type="transmembrane region" description="Helical" evidence="1">
    <location>
        <begin position="130"/>
        <end position="149"/>
    </location>
</feature>
<organism evidence="3 4">
    <name type="scientific">Pelotomaculum isophthalicicum JI</name>
    <dbReference type="NCBI Taxonomy" id="947010"/>
    <lineage>
        <taxon>Bacteria</taxon>
        <taxon>Bacillati</taxon>
        <taxon>Bacillota</taxon>
        <taxon>Clostridia</taxon>
        <taxon>Eubacteriales</taxon>
        <taxon>Desulfotomaculaceae</taxon>
        <taxon>Pelotomaculum</taxon>
    </lineage>
</organism>
<gene>
    <name evidence="3" type="ORF">L7E55_15370</name>
</gene>
<comment type="caution">
    <text evidence="3">The sequence shown here is derived from an EMBL/GenBank/DDBJ whole genome shotgun (WGS) entry which is preliminary data.</text>
</comment>
<evidence type="ECO:0000313" key="4">
    <source>
        <dbReference type="Proteomes" id="UP001154312"/>
    </source>
</evidence>